<evidence type="ECO:0000313" key="6">
    <source>
        <dbReference type="EMBL" id="MST86676.1"/>
    </source>
</evidence>
<name>A0A6A8MBS5_9LACO</name>
<comment type="catalytic activity">
    <reaction evidence="5">
        <text>(6S)-5-formyl-5,6,7,8-tetrahydrofolate + ATP = (6R)-5,10-methenyltetrahydrofolate + ADP + phosphate</text>
        <dbReference type="Rhea" id="RHEA:10488"/>
        <dbReference type="ChEBI" id="CHEBI:30616"/>
        <dbReference type="ChEBI" id="CHEBI:43474"/>
        <dbReference type="ChEBI" id="CHEBI:57455"/>
        <dbReference type="ChEBI" id="CHEBI:57457"/>
        <dbReference type="ChEBI" id="CHEBI:456216"/>
        <dbReference type="EC" id="6.3.3.2"/>
    </reaction>
</comment>
<dbReference type="InterPro" id="IPR024185">
    <property type="entry name" value="FTHF_cligase-like_sf"/>
</dbReference>
<evidence type="ECO:0000256" key="3">
    <source>
        <dbReference type="ARBA" id="ARBA00022840"/>
    </source>
</evidence>
<reference evidence="6 7" key="1">
    <citation type="submission" date="2019-08" db="EMBL/GenBank/DDBJ databases">
        <title>In-depth cultivation of the pig gut microbiome towards novel bacterial diversity and tailored functional studies.</title>
        <authorList>
            <person name="Wylensek D."/>
            <person name="Hitch T.C.A."/>
            <person name="Clavel T."/>
        </authorList>
    </citation>
    <scope>NUCLEOTIDE SEQUENCE [LARGE SCALE GENOMIC DNA]</scope>
    <source>
        <strain evidence="6 7">Bifido-178-WT-2B</strain>
    </source>
</reference>
<dbReference type="GO" id="GO:0030272">
    <property type="term" value="F:5-formyltetrahydrofolate cyclo-ligase activity"/>
    <property type="evidence" value="ECO:0007669"/>
    <property type="project" value="UniProtKB-EC"/>
</dbReference>
<keyword evidence="5" id="KW-0460">Magnesium</keyword>
<dbReference type="Proteomes" id="UP000438120">
    <property type="component" value="Unassembled WGS sequence"/>
</dbReference>
<dbReference type="InterPro" id="IPR037171">
    <property type="entry name" value="NagB/RpiA_transferase-like"/>
</dbReference>
<dbReference type="OrthoDB" id="9801938at2"/>
<dbReference type="RefSeq" id="WP_154547682.1">
    <property type="nucleotide sequence ID" value="NZ_VUMX01000006.1"/>
</dbReference>
<comment type="cofactor">
    <cofactor evidence="5">
        <name>Mg(2+)</name>
        <dbReference type="ChEBI" id="CHEBI:18420"/>
    </cofactor>
</comment>
<dbReference type="GO" id="GO:0005524">
    <property type="term" value="F:ATP binding"/>
    <property type="evidence" value="ECO:0007669"/>
    <property type="project" value="UniProtKB-KW"/>
</dbReference>
<keyword evidence="7" id="KW-1185">Reference proteome</keyword>
<accession>A0A6A8MBS5</accession>
<protein>
    <recommendedName>
        <fullName evidence="5">5-formyltetrahydrofolate cyclo-ligase</fullName>
        <ecNumber evidence="5">6.3.3.2</ecNumber>
    </recommendedName>
</protein>
<dbReference type="Gene3D" id="3.40.50.10420">
    <property type="entry name" value="NagB/RpiA/CoA transferase-like"/>
    <property type="match status" value="1"/>
</dbReference>
<dbReference type="InterPro" id="IPR002698">
    <property type="entry name" value="FTHF_cligase"/>
</dbReference>
<dbReference type="GO" id="GO:0046872">
    <property type="term" value="F:metal ion binding"/>
    <property type="evidence" value="ECO:0007669"/>
    <property type="project" value="UniProtKB-KW"/>
</dbReference>
<organism evidence="6 7">
    <name type="scientific">Lactobacillus porci</name>
    <dbReference type="NCBI Taxonomy" id="2012477"/>
    <lineage>
        <taxon>Bacteria</taxon>
        <taxon>Bacillati</taxon>
        <taxon>Bacillota</taxon>
        <taxon>Bacilli</taxon>
        <taxon>Lactobacillales</taxon>
        <taxon>Lactobacillaceae</taxon>
        <taxon>Lactobacillus</taxon>
    </lineage>
</organism>
<dbReference type="PIRSF" id="PIRSF006806">
    <property type="entry name" value="FTHF_cligase"/>
    <property type="match status" value="1"/>
</dbReference>
<evidence type="ECO:0000313" key="7">
    <source>
        <dbReference type="Proteomes" id="UP000438120"/>
    </source>
</evidence>
<keyword evidence="3 4" id="KW-0067">ATP-binding</keyword>
<dbReference type="Pfam" id="PF01812">
    <property type="entry name" value="5-FTHF_cyc-lig"/>
    <property type="match status" value="1"/>
</dbReference>
<evidence type="ECO:0000256" key="5">
    <source>
        <dbReference type="RuleBase" id="RU361279"/>
    </source>
</evidence>
<dbReference type="EMBL" id="VUMX01000006">
    <property type="protein sequence ID" value="MST86676.1"/>
    <property type="molecule type" value="Genomic_DNA"/>
</dbReference>
<evidence type="ECO:0000256" key="4">
    <source>
        <dbReference type="PIRSR" id="PIRSR006806-1"/>
    </source>
</evidence>
<dbReference type="PANTHER" id="PTHR23407:SF1">
    <property type="entry name" value="5-FORMYLTETRAHYDROFOLATE CYCLO-LIGASE"/>
    <property type="match status" value="1"/>
</dbReference>
<feature type="binding site" evidence="4">
    <location>
        <begin position="132"/>
        <end position="140"/>
    </location>
    <ligand>
        <name>ATP</name>
        <dbReference type="ChEBI" id="CHEBI:30616"/>
    </ligand>
</feature>
<comment type="similarity">
    <text evidence="1 5">Belongs to the 5-formyltetrahydrofolate cyclo-ligase family.</text>
</comment>
<keyword evidence="5" id="KW-0479">Metal-binding</keyword>
<evidence type="ECO:0000256" key="1">
    <source>
        <dbReference type="ARBA" id="ARBA00010638"/>
    </source>
</evidence>
<dbReference type="GO" id="GO:0035999">
    <property type="term" value="P:tetrahydrofolate interconversion"/>
    <property type="evidence" value="ECO:0007669"/>
    <property type="project" value="TreeGrafter"/>
</dbReference>
<proteinExistence type="inferred from homology"/>
<dbReference type="NCBIfam" id="TIGR02727">
    <property type="entry name" value="MTHFS_bact"/>
    <property type="match status" value="1"/>
</dbReference>
<keyword evidence="2 4" id="KW-0547">Nucleotide-binding</keyword>
<keyword evidence="6" id="KW-0436">Ligase</keyword>
<dbReference type="AlphaFoldDB" id="A0A6A8MBS5"/>
<comment type="caution">
    <text evidence="6">The sequence shown here is derived from an EMBL/GenBank/DDBJ whole genome shotgun (WGS) entry which is preliminary data.</text>
</comment>
<feature type="binding site" evidence="4">
    <location>
        <position position="55"/>
    </location>
    <ligand>
        <name>substrate</name>
    </ligand>
</feature>
<evidence type="ECO:0000256" key="2">
    <source>
        <dbReference type="ARBA" id="ARBA00022741"/>
    </source>
</evidence>
<feature type="binding site" evidence="4">
    <location>
        <begin position="3"/>
        <end position="7"/>
    </location>
    <ligand>
        <name>ATP</name>
        <dbReference type="ChEBI" id="CHEBI:30616"/>
    </ligand>
</feature>
<sequence>MDKGTFRKQQIAKLAAFAKSGEKKKEDAVLTRKALRLPQLREANDIGVTYSMASEVDTSNLIAQLWEAGKGVWLAKSNPDKSMDFVRYEPSTVLQKSKFGVMEVADRSAAVKNDLDLLIVPGLAFSASDHKRLGFGGGYYDRFLAKYRPQTISLVNSVMLYPEAVWGAEAFDYPVDCLLTVKAADQERDR</sequence>
<gene>
    <name evidence="6" type="ORF">FYJ62_03240</name>
</gene>
<dbReference type="EC" id="6.3.3.2" evidence="5"/>
<dbReference type="PANTHER" id="PTHR23407">
    <property type="entry name" value="ATPASE INHIBITOR/5-FORMYLTETRAHYDROFOLATE CYCLO-LIGASE"/>
    <property type="match status" value="1"/>
</dbReference>
<dbReference type="SUPFAM" id="SSF100950">
    <property type="entry name" value="NagB/RpiA/CoA transferase-like"/>
    <property type="match status" value="1"/>
</dbReference>
<dbReference type="GO" id="GO:0009396">
    <property type="term" value="P:folic acid-containing compound biosynthetic process"/>
    <property type="evidence" value="ECO:0007669"/>
    <property type="project" value="TreeGrafter"/>
</dbReference>